<dbReference type="AlphaFoldDB" id="A0A2X0KIU4"/>
<name>A0A2X0KIU4_9BASI</name>
<protein>
    <submittedName>
        <fullName evidence="2">BZ3500_MvSof-1268-A1-R1_Chr1-3g02349 protein</fullName>
    </submittedName>
</protein>
<feature type="region of interest" description="Disordered" evidence="1">
    <location>
        <begin position="1"/>
        <end position="52"/>
    </location>
</feature>
<gene>
    <name evidence="2" type="ORF">BZ3500_MVSOF-1268-A1-R1_CHR1-3G02349</name>
</gene>
<evidence type="ECO:0000313" key="3">
    <source>
        <dbReference type="Proteomes" id="UP000249723"/>
    </source>
</evidence>
<organism evidence="2 3">
    <name type="scientific">Microbotryum saponariae</name>
    <dbReference type="NCBI Taxonomy" id="289078"/>
    <lineage>
        <taxon>Eukaryota</taxon>
        <taxon>Fungi</taxon>
        <taxon>Dikarya</taxon>
        <taxon>Basidiomycota</taxon>
        <taxon>Pucciniomycotina</taxon>
        <taxon>Microbotryomycetes</taxon>
        <taxon>Microbotryales</taxon>
        <taxon>Microbotryaceae</taxon>
        <taxon>Microbotryum</taxon>
    </lineage>
</organism>
<evidence type="ECO:0000256" key="1">
    <source>
        <dbReference type="SAM" id="MobiDB-lite"/>
    </source>
</evidence>
<reference evidence="3" key="1">
    <citation type="submission" date="2016-10" db="EMBL/GenBank/DDBJ databases">
        <authorList>
            <person name="Jeantristanb JTB J.-T."/>
            <person name="Ricardo R."/>
        </authorList>
    </citation>
    <scope>NUCLEOTIDE SEQUENCE [LARGE SCALE GENOMIC DNA]</scope>
</reference>
<proteinExistence type="predicted"/>
<sequence length="52" mass="5719">MASTRVARTFNAGPGPRRGAHQRERPLGVLSPTDVRGCSTRRGRLAGRDRFL</sequence>
<accession>A0A2X0KIU4</accession>
<keyword evidence="3" id="KW-1185">Reference proteome</keyword>
<dbReference type="Proteomes" id="UP000249723">
    <property type="component" value="Unassembled WGS sequence"/>
</dbReference>
<evidence type="ECO:0000313" key="2">
    <source>
        <dbReference type="EMBL" id="SCZ90886.1"/>
    </source>
</evidence>
<dbReference type="EMBL" id="FMWP01000014">
    <property type="protein sequence ID" value="SCZ90886.1"/>
    <property type="molecule type" value="Genomic_DNA"/>
</dbReference>